<accession>A0A0M3J472</accession>
<keyword evidence="1" id="KW-0175">Coiled coil</keyword>
<name>A0A0M3J472_ANISI</name>
<evidence type="ECO:0000313" key="2">
    <source>
        <dbReference type="WBParaSite" id="ASIM_0000233901-mRNA-1"/>
    </source>
</evidence>
<sequence>LDIENKAVMDDFILPDELDDIDETNELHYENGMDIDEPNENINTENITAESLSTSANFEKQETIEQYKELIERHKNLKNEEKELDNLARQVISYLR</sequence>
<organism evidence="2">
    <name type="scientific">Anisakis simplex</name>
    <name type="common">Herring worm</name>
    <dbReference type="NCBI Taxonomy" id="6269"/>
    <lineage>
        <taxon>Eukaryota</taxon>
        <taxon>Metazoa</taxon>
        <taxon>Ecdysozoa</taxon>
        <taxon>Nematoda</taxon>
        <taxon>Chromadorea</taxon>
        <taxon>Rhabditida</taxon>
        <taxon>Spirurina</taxon>
        <taxon>Ascaridomorpha</taxon>
        <taxon>Ascaridoidea</taxon>
        <taxon>Anisakidae</taxon>
        <taxon>Anisakis</taxon>
        <taxon>Anisakis simplex complex</taxon>
    </lineage>
</organism>
<feature type="coiled-coil region" evidence="1">
    <location>
        <begin position="57"/>
        <end position="90"/>
    </location>
</feature>
<dbReference type="AlphaFoldDB" id="A0A0M3J472"/>
<proteinExistence type="predicted"/>
<evidence type="ECO:0000256" key="1">
    <source>
        <dbReference type="SAM" id="Coils"/>
    </source>
</evidence>
<dbReference type="WBParaSite" id="ASIM_0000233901-mRNA-1">
    <property type="protein sequence ID" value="ASIM_0000233901-mRNA-1"/>
    <property type="gene ID" value="ASIM_0000233901"/>
</dbReference>
<reference evidence="2" key="1">
    <citation type="submission" date="2017-02" db="UniProtKB">
        <authorList>
            <consortium name="WormBaseParasite"/>
        </authorList>
    </citation>
    <scope>IDENTIFICATION</scope>
</reference>
<protein>
    <submittedName>
        <fullName evidence="2">Highly acidic protein</fullName>
    </submittedName>
</protein>